<sequence length="152" mass="15993">MAAQLDDFKHGKDMVLGTMLLSKLNPHEQSHIPSPPPHRASLLLSLTSTTAPPLPCALPSSSSSREPLVDDGDSDGALHRRFSTLVAAPLLCAAAALAPRLGTCLGRWAGQDSVTDVHVTCTGGQIRQPDMEMEIGGDRNGQQLAPANALVR</sequence>
<organism evidence="1 2">
    <name type="scientific">Eleusine coracana subsp. coracana</name>
    <dbReference type="NCBI Taxonomy" id="191504"/>
    <lineage>
        <taxon>Eukaryota</taxon>
        <taxon>Viridiplantae</taxon>
        <taxon>Streptophyta</taxon>
        <taxon>Embryophyta</taxon>
        <taxon>Tracheophyta</taxon>
        <taxon>Spermatophyta</taxon>
        <taxon>Magnoliopsida</taxon>
        <taxon>Liliopsida</taxon>
        <taxon>Poales</taxon>
        <taxon>Poaceae</taxon>
        <taxon>PACMAD clade</taxon>
        <taxon>Chloridoideae</taxon>
        <taxon>Cynodonteae</taxon>
        <taxon>Eleusininae</taxon>
        <taxon>Eleusine</taxon>
    </lineage>
</organism>
<comment type="caution">
    <text evidence="1">The sequence shown here is derived from an EMBL/GenBank/DDBJ whole genome shotgun (WGS) entry which is preliminary data.</text>
</comment>
<dbReference type="AlphaFoldDB" id="A0AAV5C528"/>
<name>A0AAV5C528_ELECO</name>
<protein>
    <submittedName>
        <fullName evidence="1">Uncharacterized protein</fullName>
    </submittedName>
</protein>
<proteinExistence type="predicted"/>
<keyword evidence="2" id="KW-1185">Reference proteome</keyword>
<evidence type="ECO:0000313" key="1">
    <source>
        <dbReference type="EMBL" id="GJM93155.1"/>
    </source>
</evidence>
<gene>
    <name evidence="1" type="primary">ga09685</name>
    <name evidence="1" type="ORF">PR202_ga09685</name>
</gene>
<dbReference type="EMBL" id="BQKI01000004">
    <property type="protein sequence ID" value="GJM93155.1"/>
    <property type="molecule type" value="Genomic_DNA"/>
</dbReference>
<dbReference type="Proteomes" id="UP001054889">
    <property type="component" value="Unassembled WGS sequence"/>
</dbReference>
<accession>A0AAV5C528</accession>
<reference evidence="1" key="1">
    <citation type="journal article" date="2018" name="DNA Res.">
        <title>Multiple hybrid de novo genome assembly of finger millet, an orphan allotetraploid crop.</title>
        <authorList>
            <person name="Hatakeyama M."/>
            <person name="Aluri S."/>
            <person name="Balachadran M.T."/>
            <person name="Sivarajan S.R."/>
            <person name="Patrignani A."/>
            <person name="Gruter S."/>
            <person name="Poveda L."/>
            <person name="Shimizu-Inatsugi R."/>
            <person name="Baeten J."/>
            <person name="Francoijs K.J."/>
            <person name="Nataraja K.N."/>
            <person name="Reddy Y.A.N."/>
            <person name="Phadnis S."/>
            <person name="Ravikumar R.L."/>
            <person name="Schlapbach R."/>
            <person name="Sreeman S.M."/>
            <person name="Shimizu K.K."/>
        </authorList>
    </citation>
    <scope>NUCLEOTIDE SEQUENCE</scope>
</reference>
<evidence type="ECO:0000313" key="2">
    <source>
        <dbReference type="Proteomes" id="UP001054889"/>
    </source>
</evidence>
<reference evidence="1" key="2">
    <citation type="submission" date="2021-12" db="EMBL/GenBank/DDBJ databases">
        <title>Resequencing data analysis of finger millet.</title>
        <authorList>
            <person name="Hatakeyama M."/>
            <person name="Aluri S."/>
            <person name="Balachadran M.T."/>
            <person name="Sivarajan S.R."/>
            <person name="Poveda L."/>
            <person name="Shimizu-Inatsugi R."/>
            <person name="Schlapbach R."/>
            <person name="Sreeman S.M."/>
            <person name="Shimizu K.K."/>
        </authorList>
    </citation>
    <scope>NUCLEOTIDE SEQUENCE</scope>
</reference>